<dbReference type="Proteomes" id="UP000223071">
    <property type="component" value="Unassembled WGS sequence"/>
</dbReference>
<feature type="region of interest" description="Disordered" evidence="1">
    <location>
        <begin position="185"/>
        <end position="234"/>
    </location>
</feature>
<keyword evidence="3" id="KW-1185">Reference proteome</keyword>
<protein>
    <submittedName>
        <fullName evidence="2">Uncharacterized protein</fullName>
    </submittedName>
</protein>
<comment type="caution">
    <text evidence="2">The sequence shown here is derived from an EMBL/GenBank/DDBJ whole genome shotgun (WGS) entry which is preliminary data.</text>
</comment>
<evidence type="ECO:0000256" key="1">
    <source>
        <dbReference type="SAM" id="MobiDB-lite"/>
    </source>
</evidence>
<accession>A0A2A9HI13</accession>
<gene>
    <name evidence="2" type="ORF">A9A59_1882</name>
</gene>
<dbReference type="EMBL" id="PDJQ01000001">
    <property type="protein sequence ID" value="PFG74645.1"/>
    <property type="molecule type" value="Genomic_DNA"/>
</dbReference>
<name>A0A2A9HI13_TEPT2</name>
<evidence type="ECO:0000313" key="2">
    <source>
        <dbReference type="EMBL" id="PFG74645.1"/>
    </source>
</evidence>
<proteinExistence type="predicted"/>
<reference evidence="2 3" key="1">
    <citation type="submission" date="2017-09" db="EMBL/GenBank/DDBJ databases">
        <title>Sequencing the genomes of two abundant thermophiles in Great Basin hot springs: Thermocrinis jamiesonii and novel Chloroflexi Thermoflexus hugenholtzii.</title>
        <authorList>
            <person name="Hedlund B."/>
        </authorList>
    </citation>
    <scope>NUCLEOTIDE SEQUENCE [LARGE SCALE GENOMIC DNA]</scope>
    <source>
        <strain evidence="2 3">G233</strain>
    </source>
</reference>
<evidence type="ECO:0000313" key="3">
    <source>
        <dbReference type="Proteomes" id="UP000223071"/>
    </source>
</evidence>
<sequence length="234" mass="24103">MIPGAMALPDSSKVPGTSAGSSAAPIRRIRGASPGPTQATGAATTFRRDAAGQFPPRLTTTRESPRCRSRSDTVPRLDTARSRTVERVRVNPRAGPAFPVQTSHYTSYALENLHTPVLVPERATDCLGESRCRPWNGPRLGSTRPSLQAGAAAVRPSCCCGPGCGVSPSAVGKTLMSAVVTEAPPARHGARVVLSPARPEQSAHPLDNQGTQGCDAGACSGEQGDAMAVSSPGT</sequence>
<feature type="region of interest" description="Disordered" evidence="1">
    <location>
        <begin position="1"/>
        <end position="75"/>
    </location>
</feature>
<feature type="compositionally biased region" description="Basic and acidic residues" evidence="1">
    <location>
        <begin position="63"/>
        <end position="75"/>
    </location>
</feature>
<feature type="compositionally biased region" description="Low complexity" evidence="1">
    <location>
        <begin position="31"/>
        <end position="45"/>
    </location>
</feature>
<organism evidence="2 3">
    <name type="scientific">Tepidiforma thermophila (strain KCTC 52669 / CGMCC 1.13589 / G233)</name>
    <dbReference type="NCBI Taxonomy" id="2761530"/>
    <lineage>
        <taxon>Bacteria</taxon>
        <taxon>Bacillati</taxon>
        <taxon>Chloroflexota</taxon>
        <taxon>Tepidiformia</taxon>
        <taxon>Tepidiformales</taxon>
        <taxon>Tepidiformaceae</taxon>
        <taxon>Tepidiforma</taxon>
    </lineage>
</organism>
<dbReference type="AlphaFoldDB" id="A0A2A9HI13"/>